<dbReference type="SMART" id="SM00062">
    <property type="entry name" value="PBPb"/>
    <property type="match status" value="1"/>
</dbReference>
<dbReference type="PROSITE" id="PS51257">
    <property type="entry name" value="PROKAR_LIPOPROTEIN"/>
    <property type="match status" value="1"/>
</dbReference>
<evidence type="ECO:0000256" key="2">
    <source>
        <dbReference type="ARBA" id="ARBA00010742"/>
    </source>
</evidence>
<dbReference type="CDD" id="cd13558">
    <property type="entry name" value="PBP2_SsuA_like_2"/>
    <property type="match status" value="1"/>
</dbReference>
<evidence type="ECO:0000313" key="6">
    <source>
        <dbReference type="EMBL" id="MEJ5976267.1"/>
    </source>
</evidence>
<evidence type="ECO:0000313" key="7">
    <source>
        <dbReference type="Proteomes" id="UP001361239"/>
    </source>
</evidence>
<dbReference type="InterPro" id="IPR001638">
    <property type="entry name" value="Solute-binding_3/MltF_N"/>
</dbReference>
<dbReference type="PANTHER" id="PTHR30024">
    <property type="entry name" value="ALIPHATIC SULFONATES-BINDING PROTEIN-RELATED"/>
    <property type="match status" value="1"/>
</dbReference>
<keyword evidence="4" id="KW-0732">Signal</keyword>
<protein>
    <submittedName>
        <fullName evidence="6">ABC transporter substrate-binding protein</fullName>
    </submittedName>
</protein>
<dbReference type="SUPFAM" id="SSF53850">
    <property type="entry name" value="Periplasmic binding protein-like II"/>
    <property type="match status" value="1"/>
</dbReference>
<keyword evidence="7" id="KW-1185">Reference proteome</keyword>
<evidence type="ECO:0000256" key="3">
    <source>
        <dbReference type="ARBA" id="ARBA00022448"/>
    </source>
</evidence>
<comment type="similarity">
    <text evidence="2">Belongs to the bacterial solute-binding protein SsuA/TauA family.</text>
</comment>
<dbReference type="EMBL" id="JBBHJZ010000001">
    <property type="protein sequence ID" value="MEJ5976267.1"/>
    <property type="molecule type" value="Genomic_DNA"/>
</dbReference>
<feature type="domain" description="Solute-binding protein family 3/N-terminal" evidence="5">
    <location>
        <begin position="34"/>
        <end position="250"/>
    </location>
</feature>
<keyword evidence="3" id="KW-0813">Transport</keyword>
<comment type="subcellular location">
    <subcellularLocation>
        <location evidence="1">Periplasm</location>
    </subcellularLocation>
</comment>
<dbReference type="RefSeq" id="WP_339586184.1">
    <property type="nucleotide sequence ID" value="NZ_JBBHJZ010000001.1"/>
</dbReference>
<dbReference type="Proteomes" id="UP001361239">
    <property type="component" value="Unassembled WGS sequence"/>
</dbReference>
<accession>A0ABU8RU24</accession>
<dbReference type="InterPro" id="IPR010067">
    <property type="entry name" value="ABC_SsuA_sub-bd"/>
</dbReference>
<evidence type="ECO:0000256" key="4">
    <source>
        <dbReference type="ARBA" id="ARBA00022729"/>
    </source>
</evidence>
<name>A0ABU8RU24_9SPHN</name>
<gene>
    <name evidence="6" type="ORF">WG901_06455</name>
</gene>
<dbReference type="NCBIfam" id="TIGR01728">
    <property type="entry name" value="SsuA_fam"/>
    <property type="match status" value="1"/>
</dbReference>
<comment type="caution">
    <text evidence="6">The sequence shown here is derived from an EMBL/GenBank/DDBJ whole genome shotgun (WGS) entry which is preliminary data.</text>
</comment>
<dbReference type="Pfam" id="PF09084">
    <property type="entry name" value="NMT1"/>
    <property type="match status" value="1"/>
</dbReference>
<proteinExistence type="inferred from homology"/>
<dbReference type="PANTHER" id="PTHR30024:SF48">
    <property type="entry name" value="ABC TRANSPORTER SUBSTRATE-BINDING PROTEIN"/>
    <property type="match status" value="1"/>
</dbReference>
<evidence type="ECO:0000259" key="5">
    <source>
        <dbReference type="SMART" id="SM00062"/>
    </source>
</evidence>
<sequence length="331" mass="34991">MTTLARRSRPVTALFLGLTLLGGCGKEQPAGRAKLVLGDQVGLSKAKIEAAKALDGAPFDYEWALFPGAAPLFEALMAGAVDTAPAGDTPVIAAAAAGTPFKIVAATRSSGRGVAILVPPGSPIRSVADLRGKQVIVSSARGSVAQYLLLGALREAKVDPREVKIGFMLPGEATAAFTAGRIDAWATFGTYQATAETRGARVLRDGRGINASLAFIAVTNAALEDPVKRRAIVDYIRRQRAANAWSIEHPAEYAEVFQRVTRVTPEVARAVVARENPQLVAPSPEIMRELQHVADRFHAEGVLPAHVDVSSIVDTSIFEEAAKDRSAPRAE</sequence>
<dbReference type="InterPro" id="IPR015168">
    <property type="entry name" value="SsuA/THI5"/>
</dbReference>
<evidence type="ECO:0000256" key="1">
    <source>
        <dbReference type="ARBA" id="ARBA00004418"/>
    </source>
</evidence>
<reference evidence="6 7" key="1">
    <citation type="submission" date="2024-03" db="EMBL/GenBank/DDBJ databases">
        <authorList>
            <person name="Jo J.-H."/>
        </authorList>
    </citation>
    <scope>NUCLEOTIDE SEQUENCE [LARGE SCALE GENOMIC DNA]</scope>
    <source>
        <strain evidence="6 7">PS1R-30</strain>
    </source>
</reference>
<organism evidence="6 7">
    <name type="scientific">Novosphingobium anseongense</name>
    <dbReference type="NCBI Taxonomy" id="3133436"/>
    <lineage>
        <taxon>Bacteria</taxon>
        <taxon>Pseudomonadati</taxon>
        <taxon>Pseudomonadota</taxon>
        <taxon>Alphaproteobacteria</taxon>
        <taxon>Sphingomonadales</taxon>
        <taxon>Sphingomonadaceae</taxon>
        <taxon>Novosphingobium</taxon>
    </lineage>
</organism>
<dbReference type="Gene3D" id="3.40.190.10">
    <property type="entry name" value="Periplasmic binding protein-like II"/>
    <property type="match status" value="2"/>
</dbReference>